<name>A0A380QT54_YERRU</name>
<gene>
    <name evidence="1" type="ORF">NCTC10476_03123</name>
</gene>
<proteinExistence type="predicted"/>
<evidence type="ECO:0000313" key="1">
    <source>
        <dbReference type="EMBL" id="SUQ01748.1"/>
    </source>
</evidence>
<reference evidence="1 2" key="1">
    <citation type="submission" date="2018-06" db="EMBL/GenBank/DDBJ databases">
        <authorList>
            <consortium name="Pathogen Informatics"/>
            <person name="Doyle S."/>
        </authorList>
    </citation>
    <scope>NUCLEOTIDE SEQUENCE [LARGE SCALE GENOMIC DNA]</scope>
    <source>
        <strain evidence="1 2">NCTC10476</strain>
    </source>
</reference>
<organism evidence="1 2">
    <name type="scientific">Yersinia ruckeri</name>
    <dbReference type="NCBI Taxonomy" id="29486"/>
    <lineage>
        <taxon>Bacteria</taxon>
        <taxon>Pseudomonadati</taxon>
        <taxon>Pseudomonadota</taxon>
        <taxon>Gammaproteobacteria</taxon>
        <taxon>Enterobacterales</taxon>
        <taxon>Yersiniaceae</taxon>
        <taxon>Yersinia</taxon>
    </lineage>
</organism>
<sequence>MLNSDPACFLHNNGQKVKRYSDSNFVSDGAK</sequence>
<accession>A0A380QT54</accession>
<dbReference type="EMBL" id="UHJG01000001">
    <property type="protein sequence ID" value="SUQ01748.1"/>
    <property type="molecule type" value="Genomic_DNA"/>
</dbReference>
<dbReference type="AlphaFoldDB" id="A0A380QT54"/>
<dbReference type="Proteomes" id="UP000255169">
    <property type="component" value="Unassembled WGS sequence"/>
</dbReference>
<keyword evidence="2" id="KW-1185">Reference proteome</keyword>
<evidence type="ECO:0000313" key="2">
    <source>
        <dbReference type="Proteomes" id="UP000255169"/>
    </source>
</evidence>
<protein>
    <submittedName>
        <fullName evidence="1">Uncharacterized protein</fullName>
    </submittedName>
</protein>